<dbReference type="Proteomes" id="UP001252186">
    <property type="component" value="Unassembled WGS sequence"/>
</dbReference>
<sequence>MKSNLFISVLFILSLTISCSSDDDDVMNPSNPNTSVTYANSIKSIMDSNCNSCHGNPPTNNAPMSLTSSALVQSAINSRDLIGRVEDGSMPPSGNLSSSQISAIKNWQAGGFK</sequence>
<comment type="caution">
    <text evidence="3">The sequence shown here is derived from an EMBL/GenBank/DDBJ whole genome shotgun (WGS) entry which is preliminary data.</text>
</comment>
<proteinExistence type="predicted"/>
<evidence type="ECO:0000256" key="2">
    <source>
        <dbReference type="SAM" id="SignalP"/>
    </source>
</evidence>
<accession>A0ABU2Y7S3</accession>
<reference evidence="3 4" key="1">
    <citation type="submission" date="2023-09" db="EMBL/GenBank/DDBJ databases">
        <authorList>
            <person name="Rey-Velasco X."/>
        </authorList>
    </citation>
    <scope>NUCLEOTIDE SEQUENCE [LARGE SCALE GENOMIC DNA]</scope>
    <source>
        <strain evidence="3 4">P050</strain>
    </source>
</reference>
<evidence type="ECO:0008006" key="5">
    <source>
        <dbReference type="Google" id="ProtNLM"/>
    </source>
</evidence>
<dbReference type="RefSeq" id="WP_311593932.1">
    <property type="nucleotide sequence ID" value="NZ_JAVRHV010000006.1"/>
</dbReference>
<feature type="region of interest" description="Disordered" evidence="1">
    <location>
        <begin position="82"/>
        <end position="113"/>
    </location>
</feature>
<dbReference type="EMBL" id="JAVRHV010000006">
    <property type="protein sequence ID" value="MDT0553845.1"/>
    <property type="molecule type" value="Genomic_DNA"/>
</dbReference>
<feature type="chain" id="PRO_5047022474" description="Cytochrome c domain-containing protein" evidence="2">
    <location>
        <begin position="24"/>
        <end position="113"/>
    </location>
</feature>
<evidence type="ECO:0000313" key="3">
    <source>
        <dbReference type="EMBL" id="MDT0553845.1"/>
    </source>
</evidence>
<evidence type="ECO:0000313" key="4">
    <source>
        <dbReference type="Proteomes" id="UP001252186"/>
    </source>
</evidence>
<name>A0ABU2Y7S3_9FLAO</name>
<dbReference type="SUPFAM" id="SSF46626">
    <property type="entry name" value="Cytochrome c"/>
    <property type="match status" value="1"/>
</dbReference>
<dbReference type="InterPro" id="IPR036909">
    <property type="entry name" value="Cyt_c-like_dom_sf"/>
</dbReference>
<organism evidence="3 4">
    <name type="scientific">Urechidicola vernalis</name>
    <dbReference type="NCBI Taxonomy" id="3075600"/>
    <lineage>
        <taxon>Bacteria</taxon>
        <taxon>Pseudomonadati</taxon>
        <taxon>Bacteroidota</taxon>
        <taxon>Flavobacteriia</taxon>
        <taxon>Flavobacteriales</taxon>
        <taxon>Flavobacteriaceae</taxon>
        <taxon>Urechidicola</taxon>
    </lineage>
</organism>
<keyword evidence="2" id="KW-0732">Signal</keyword>
<dbReference type="PROSITE" id="PS51257">
    <property type="entry name" value="PROKAR_LIPOPROTEIN"/>
    <property type="match status" value="1"/>
</dbReference>
<dbReference type="Gene3D" id="1.10.760.10">
    <property type="entry name" value="Cytochrome c-like domain"/>
    <property type="match status" value="1"/>
</dbReference>
<keyword evidence="4" id="KW-1185">Reference proteome</keyword>
<evidence type="ECO:0000256" key="1">
    <source>
        <dbReference type="SAM" id="MobiDB-lite"/>
    </source>
</evidence>
<gene>
    <name evidence="3" type="ORF">RM519_11355</name>
</gene>
<feature type="signal peptide" evidence="2">
    <location>
        <begin position="1"/>
        <end position="23"/>
    </location>
</feature>
<protein>
    <recommendedName>
        <fullName evidence="5">Cytochrome c domain-containing protein</fullName>
    </recommendedName>
</protein>
<feature type="compositionally biased region" description="Polar residues" evidence="1">
    <location>
        <begin position="92"/>
        <end position="105"/>
    </location>
</feature>